<accession>A0A1Y6LW92</accession>
<evidence type="ECO:0000313" key="4">
    <source>
        <dbReference type="Proteomes" id="UP000215453"/>
    </source>
</evidence>
<dbReference type="PANTHER" id="PTHR47843:SF2">
    <property type="entry name" value="BTB DOMAIN-CONTAINING PROTEIN"/>
    <property type="match status" value="1"/>
</dbReference>
<protein>
    <recommendedName>
        <fullName evidence="2">BTB domain-containing protein</fullName>
    </recommendedName>
</protein>
<dbReference type="PROSITE" id="PS50097">
    <property type="entry name" value="BTB"/>
    <property type="match status" value="1"/>
</dbReference>
<feature type="domain" description="BTB" evidence="2">
    <location>
        <begin position="100"/>
        <end position="169"/>
    </location>
</feature>
<dbReference type="InterPro" id="IPR000210">
    <property type="entry name" value="BTB/POZ_dom"/>
</dbReference>
<dbReference type="InterPro" id="IPR011333">
    <property type="entry name" value="SKP1/BTB/POZ_sf"/>
</dbReference>
<gene>
    <name evidence="3" type="ORF">ZT1A5_G10110</name>
</gene>
<name>A0A1Y6LW92_ZYMTR</name>
<dbReference type="PANTHER" id="PTHR47843">
    <property type="entry name" value="BTB DOMAIN-CONTAINING PROTEIN-RELATED"/>
    <property type="match status" value="1"/>
</dbReference>
<evidence type="ECO:0000259" key="2">
    <source>
        <dbReference type="PROSITE" id="PS50097"/>
    </source>
</evidence>
<dbReference type="Proteomes" id="UP000215453">
    <property type="component" value="Chromosome 11"/>
</dbReference>
<sequence length="308" mass="34740">MMTAASQRRSEPHTNSNGHFEDGSAVKERHSSYHRTSCFIGILEHPTRNIINLAELKRLLDRATSGALPQSQRSEKNATTMSLAQPCGEDNEQLIDFADDSITLIFDSEGKETWTVHRKPLMKSPFFAIALKSTWAEGKTNEVKLLDDDPEVMNHYIHWLYTSTLPRTLFTVLAKLYVLGEKFMHPEFKNAVVLAILRETEEDVYPVGEAVNTIYEGTLKGSLGRQLLVDLFYGYGNPHWLRHHDYHQDFVMDQAMKPLAMNCGADLKEGRIETANYLESLDKVGQEISKEEACSKNVAGACNNTSTD</sequence>
<dbReference type="Gene3D" id="3.30.710.10">
    <property type="entry name" value="Potassium Channel Kv1.1, Chain A"/>
    <property type="match status" value="1"/>
</dbReference>
<dbReference type="CDD" id="cd18186">
    <property type="entry name" value="BTB_POZ_ZBTB_KLHL-like"/>
    <property type="match status" value="1"/>
</dbReference>
<feature type="compositionally biased region" description="Polar residues" evidence="1">
    <location>
        <begin position="1"/>
        <end position="18"/>
    </location>
</feature>
<feature type="region of interest" description="Disordered" evidence="1">
    <location>
        <begin position="1"/>
        <end position="27"/>
    </location>
</feature>
<reference evidence="3 4" key="1">
    <citation type="submission" date="2016-10" db="EMBL/GenBank/DDBJ databases">
        <authorList>
            <person name="Varghese N."/>
        </authorList>
    </citation>
    <scope>NUCLEOTIDE SEQUENCE [LARGE SCALE GENOMIC DNA]</scope>
</reference>
<dbReference type="AlphaFoldDB" id="A0A1Y6LW92"/>
<proteinExistence type="predicted"/>
<evidence type="ECO:0000313" key="3">
    <source>
        <dbReference type="EMBL" id="SMY28664.1"/>
    </source>
</evidence>
<organism evidence="3 4">
    <name type="scientific">Zymoseptoria tritici ST99CH_1A5</name>
    <dbReference type="NCBI Taxonomy" id="1276529"/>
    <lineage>
        <taxon>Eukaryota</taxon>
        <taxon>Fungi</taxon>
        <taxon>Dikarya</taxon>
        <taxon>Ascomycota</taxon>
        <taxon>Pezizomycotina</taxon>
        <taxon>Dothideomycetes</taxon>
        <taxon>Dothideomycetidae</taxon>
        <taxon>Mycosphaerellales</taxon>
        <taxon>Mycosphaerellaceae</taxon>
        <taxon>Zymoseptoria</taxon>
    </lineage>
</organism>
<dbReference type="SUPFAM" id="SSF54695">
    <property type="entry name" value="POZ domain"/>
    <property type="match status" value="1"/>
</dbReference>
<evidence type="ECO:0000256" key="1">
    <source>
        <dbReference type="SAM" id="MobiDB-lite"/>
    </source>
</evidence>
<dbReference type="EMBL" id="LT882686">
    <property type="protein sequence ID" value="SMY28664.1"/>
    <property type="molecule type" value="Genomic_DNA"/>
</dbReference>